<accession>A0A5C5WYK3</accession>
<name>A0A5C5WYK3_9BACT</name>
<dbReference type="OrthoDB" id="276198at2"/>
<dbReference type="Proteomes" id="UP000318053">
    <property type="component" value="Unassembled WGS sequence"/>
</dbReference>
<keyword evidence="2" id="KW-1185">Reference proteome</keyword>
<dbReference type="RefSeq" id="WP_146393864.1">
    <property type="nucleotide sequence ID" value="NZ_SJPK01000027.1"/>
</dbReference>
<organism evidence="1 2">
    <name type="scientific">Allorhodopirellula solitaria</name>
    <dbReference type="NCBI Taxonomy" id="2527987"/>
    <lineage>
        <taxon>Bacteria</taxon>
        <taxon>Pseudomonadati</taxon>
        <taxon>Planctomycetota</taxon>
        <taxon>Planctomycetia</taxon>
        <taxon>Pirellulales</taxon>
        <taxon>Pirellulaceae</taxon>
        <taxon>Allorhodopirellula</taxon>
    </lineage>
</organism>
<dbReference type="EMBL" id="SJPK01000027">
    <property type="protein sequence ID" value="TWT55349.1"/>
    <property type="molecule type" value="Genomic_DNA"/>
</dbReference>
<gene>
    <name evidence="1" type="ORF">CA85_49760</name>
</gene>
<reference evidence="1 2" key="1">
    <citation type="submission" date="2019-02" db="EMBL/GenBank/DDBJ databases">
        <title>Deep-cultivation of Planctomycetes and their phenomic and genomic characterization uncovers novel biology.</title>
        <authorList>
            <person name="Wiegand S."/>
            <person name="Jogler M."/>
            <person name="Boedeker C."/>
            <person name="Pinto D."/>
            <person name="Vollmers J."/>
            <person name="Rivas-Marin E."/>
            <person name="Kohn T."/>
            <person name="Peeters S.H."/>
            <person name="Heuer A."/>
            <person name="Rast P."/>
            <person name="Oberbeckmann S."/>
            <person name="Bunk B."/>
            <person name="Jeske O."/>
            <person name="Meyerdierks A."/>
            <person name="Storesund J.E."/>
            <person name="Kallscheuer N."/>
            <person name="Luecker S."/>
            <person name="Lage O.M."/>
            <person name="Pohl T."/>
            <person name="Merkel B.J."/>
            <person name="Hornburger P."/>
            <person name="Mueller R.-W."/>
            <person name="Bruemmer F."/>
            <person name="Labrenz M."/>
            <person name="Spormann A.M."/>
            <person name="Op Den Camp H."/>
            <person name="Overmann J."/>
            <person name="Amann R."/>
            <person name="Jetten M.S.M."/>
            <person name="Mascher T."/>
            <person name="Medema M.H."/>
            <person name="Devos D.P."/>
            <person name="Kaster A.-K."/>
            <person name="Ovreas L."/>
            <person name="Rohde M."/>
            <person name="Galperin M.Y."/>
            <person name="Jogler C."/>
        </authorList>
    </citation>
    <scope>NUCLEOTIDE SEQUENCE [LARGE SCALE GENOMIC DNA]</scope>
    <source>
        <strain evidence="1 2">CA85</strain>
    </source>
</reference>
<dbReference type="AlphaFoldDB" id="A0A5C5WYK3"/>
<comment type="caution">
    <text evidence="1">The sequence shown here is derived from an EMBL/GenBank/DDBJ whole genome shotgun (WGS) entry which is preliminary data.</text>
</comment>
<sequence length="147" mass="15952">MTPNLDLFLEACAGAGVPRLSWLYTFDSGHRLTLAAQFGDLSPVLVHDYDDEFVVDLGTKHHTHFHGSRYPDATDMAGAAKDAAQFVFALMSDGVCVSVDYLDGRCIGSSHFFLDAERLTPGTVGKSQIGIRGGNIHTERFTWSGSV</sequence>
<protein>
    <submittedName>
        <fullName evidence="1">Uncharacterized protein</fullName>
    </submittedName>
</protein>
<evidence type="ECO:0000313" key="2">
    <source>
        <dbReference type="Proteomes" id="UP000318053"/>
    </source>
</evidence>
<evidence type="ECO:0000313" key="1">
    <source>
        <dbReference type="EMBL" id="TWT55349.1"/>
    </source>
</evidence>
<proteinExistence type="predicted"/>